<reference evidence="2 3" key="1">
    <citation type="submission" date="2018-07" db="EMBL/GenBank/DDBJ databases">
        <title>The role of parmesan cheese in vectoring bovine microbiota.</title>
        <authorList>
            <person name="Lugli G.A."/>
            <person name="Milani C."/>
        </authorList>
    </citation>
    <scope>NUCLEOTIDE SEQUENCE [LARGE SCALE GENOMIC DNA]</scope>
    <source>
        <strain evidence="2 3">BMONG18</strain>
    </source>
</reference>
<proteinExistence type="predicted"/>
<dbReference type="AlphaFoldDB" id="A0A423UE00"/>
<dbReference type="Proteomes" id="UP000285266">
    <property type="component" value="Unassembled WGS sequence"/>
</dbReference>
<accession>A0A423UE00</accession>
<sequence>MADPQVYASDLKGFQAQLDRIRADIRNLHTPTDSQFERTAQRTLELVDNLDARVDAAIQSRSYTTSQIDSKDAATLSSANAHTDSYAEPKIGILPANKGGTNTTNGYANLFSTGPYRAAWLLSDGTLGTSQSSRTVKTDFHEPDISLEQLRAVDWIGYRYINDVNQNGDSALPRIGMIAEELDDAGLGIFVVYDDETLEPVSIDYATLSVAAMHMARLAHDRIDALEARIQNLENKEES</sequence>
<feature type="domain" description="Peptidase S74" evidence="1">
    <location>
        <begin position="132"/>
        <end position="230"/>
    </location>
</feature>
<comment type="caution">
    <text evidence="2">The sequence shown here is derived from an EMBL/GenBank/DDBJ whole genome shotgun (WGS) entry which is preliminary data.</text>
</comment>
<dbReference type="Pfam" id="PF13884">
    <property type="entry name" value="Peptidase_S74"/>
    <property type="match status" value="1"/>
</dbReference>
<gene>
    <name evidence="2" type="ORF">BMONG18_0931</name>
</gene>
<evidence type="ECO:0000313" key="3">
    <source>
        <dbReference type="Proteomes" id="UP000285266"/>
    </source>
</evidence>
<name>A0A423UE00_9BIFI</name>
<evidence type="ECO:0000259" key="1">
    <source>
        <dbReference type="PROSITE" id="PS51688"/>
    </source>
</evidence>
<dbReference type="RefSeq" id="WP_123644856.1">
    <property type="nucleotide sequence ID" value="NZ_QRAJ01000004.1"/>
</dbReference>
<evidence type="ECO:0000313" key="2">
    <source>
        <dbReference type="EMBL" id="ROT86932.1"/>
    </source>
</evidence>
<dbReference type="PROSITE" id="PS51688">
    <property type="entry name" value="ICA"/>
    <property type="match status" value="1"/>
</dbReference>
<organism evidence="2 3">
    <name type="scientific">Bifidobacterium mongoliense</name>
    <dbReference type="NCBI Taxonomy" id="518643"/>
    <lineage>
        <taxon>Bacteria</taxon>
        <taxon>Bacillati</taxon>
        <taxon>Actinomycetota</taxon>
        <taxon>Actinomycetes</taxon>
        <taxon>Bifidobacteriales</taxon>
        <taxon>Bifidobacteriaceae</taxon>
        <taxon>Bifidobacterium</taxon>
    </lineage>
</organism>
<protein>
    <recommendedName>
        <fullName evidence="1">Peptidase S74 domain-containing protein</fullName>
    </recommendedName>
</protein>
<dbReference type="EMBL" id="QRAJ01000004">
    <property type="protein sequence ID" value="ROT86932.1"/>
    <property type="molecule type" value="Genomic_DNA"/>
</dbReference>
<dbReference type="InterPro" id="IPR030392">
    <property type="entry name" value="S74_ICA"/>
</dbReference>